<dbReference type="GO" id="GO:0019321">
    <property type="term" value="P:pentose metabolic process"/>
    <property type="evidence" value="ECO:0007669"/>
    <property type="project" value="TreeGrafter"/>
</dbReference>
<dbReference type="InterPro" id="IPR018484">
    <property type="entry name" value="FGGY_N"/>
</dbReference>
<gene>
    <name evidence="6" type="ORF">FJM51_18270</name>
</gene>
<feature type="domain" description="Carbohydrate kinase FGGY C-terminal" evidence="5">
    <location>
        <begin position="269"/>
        <end position="465"/>
    </location>
</feature>
<dbReference type="InterPro" id="IPR006003">
    <property type="entry name" value="FGGY_RbtK-like"/>
</dbReference>
<keyword evidence="2" id="KW-0808">Transferase</keyword>
<dbReference type="GO" id="GO:0005737">
    <property type="term" value="C:cytoplasm"/>
    <property type="evidence" value="ECO:0007669"/>
    <property type="project" value="TreeGrafter"/>
</dbReference>
<name>A0A501WFZ9_9RHOB</name>
<dbReference type="InterPro" id="IPR018485">
    <property type="entry name" value="FGGY_C"/>
</dbReference>
<evidence type="ECO:0000313" key="6">
    <source>
        <dbReference type="EMBL" id="TPE48328.1"/>
    </source>
</evidence>
<dbReference type="Gene3D" id="1.20.58.2240">
    <property type="match status" value="1"/>
</dbReference>
<dbReference type="Gene3D" id="3.30.420.40">
    <property type="match status" value="1"/>
</dbReference>
<comment type="caution">
    <text evidence="6">The sequence shown here is derived from an EMBL/GenBank/DDBJ whole genome shotgun (WGS) entry which is preliminary data.</text>
</comment>
<dbReference type="EMBL" id="VFRP01000023">
    <property type="protein sequence ID" value="TPE48328.1"/>
    <property type="molecule type" value="Genomic_DNA"/>
</dbReference>
<dbReference type="PANTHER" id="PTHR43435:SF4">
    <property type="entry name" value="FGGY CARBOHYDRATE KINASE DOMAIN-CONTAINING PROTEIN"/>
    <property type="match status" value="1"/>
</dbReference>
<dbReference type="OrthoDB" id="9805576at2"/>
<evidence type="ECO:0000256" key="3">
    <source>
        <dbReference type="ARBA" id="ARBA00022777"/>
    </source>
</evidence>
<organism evidence="6 7">
    <name type="scientific">Amaricoccus solimangrovi</name>
    <dbReference type="NCBI Taxonomy" id="2589815"/>
    <lineage>
        <taxon>Bacteria</taxon>
        <taxon>Pseudomonadati</taxon>
        <taxon>Pseudomonadota</taxon>
        <taxon>Alphaproteobacteria</taxon>
        <taxon>Rhodobacterales</taxon>
        <taxon>Paracoccaceae</taxon>
        <taxon>Amaricoccus</taxon>
    </lineage>
</organism>
<dbReference type="RefSeq" id="WP_140455565.1">
    <property type="nucleotide sequence ID" value="NZ_VFRP01000023.1"/>
</dbReference>
<keyword evidence="7" id="KW-1185">Reference proteome</keyword>
<dbReference type="Pfam" id="PF02782">
    <property type="entry name" value="FGGY_C"/>
    <property type="match status" value="1"/>
</dbReference>
<evidence type="ECO:0000256" key="2">
    <source>
        <dbReference type="ARBA" id="ARBA00022679"/>
    </source>
</evidence>
<sequence>MTALLAAVDVGTGSARAGIFRPDGALLGRAEQPIETRRLSSVMAAQDSARIWQACARALRGARAEAAAPREAVRALAFDATCSLAFRAADGAPVGILPGEPARWDTILWLDHRAAAEAAEFTATGHPALRHLGGTMSPEMAPPKLLWVKRHMPEAWTRTGRIHDLADFLAWQATGSGNRSRATLACKWCHLGEEGWPRDLFARVGLTDLLENAGITAPPVPVGQPVGHLTPGAAAELDLPPGLPVGAGLVDAYAGALGVLGAERAGDVALIAGTSTCLLTLAREARFVPAAWGPFADVVFPGTWALEVGQSASGALLDRLLTPPGAMAPTPGLRERVMARLRALRAATPDLAPELHVLPDFLGNRAPLGDPAARATITGLDLGGDLDSLCRLYWRTAVALALGLREMVAHLRAHGIGAERLLLAGGHGRDEMLTALYADATGLPLVAPRGDPVLLGTAMAAGVAAGLFPDTRAAARAMGSEGQTRAPDPARSGWLERDARAFALLRRHRAELEALLRAQG</sequence>
<accession>A0A501WFZ9</accession>
<evidence type="ECO:0000259" key="5">
    <source>
        <dbReference type="Pfam" id="PF02782"/>
    </source>
</evidence>
<evidence type="ECO:0000256" key="1">
    <source>
        <dbReference type="ARBA" id="ARBA00009156"/>
    </source>
</evidence>
<dbReference type="NCBIfam" id="TIGR01315">
    <property type="entry name" value="5C_CHO_kinase"/>
    <property type="match status" value="1"/>
</dbReference>
<dbReference type="PANTHER" id="PTHR43435">
    <property type="entry name" value="RIBULOKINASE"/>
    <property type="match status" value="1"/>
</dbReference>
<dbReference type="InterPro" id="IPR000577">
    <property type="entry name" value="Carb_kinase_FGGY"/>
</dbReference>
<dbReference type="PIRSF" id="PIRSF000538">
    <property type="entry name" value="GlpK"/>
    <property type="match status" value="1"/>
</dbReference>
<dbReference type="GO" id="GO:0019150">
    <property type="term" value="F:D-ribulokinase activity"/>
    <property type="evidence" value="ECO:0007669"/>
    <property type="project" value="TreeGrafter"/>
</dbReference>
<dbReference type="Proteomes" id="UP000319255">
    <property type="component" value="Unassembled WGS sequence"/>
</dbReference>
<comment type="similarity">
    <text evidence="1">Belongs to the FGGY kinase family.</text>
</comment>
<dbReference type="InterPro" id="IPR043129">
    <property type="entry name" value="ATPase_NBD"/>
</dbReference>
<evidence type="ECO:0000259" key="4">
    <source>
        <dbReference type="Pfam" id="PF00370"/>
    </source>
</evidence>
<dbReference type="Pfam" id="PF00370">
    <property type="entry name" value="FGGY_N"/>
    <property type="match status" value="1"/>
</dbReference>
<proteinExistence type="inferred from homology"/>
<reference evidence="6 7" key="1">
    <citation type="submission" date="2019-06" db="EMBL/GenBank/DDBJ databases">
        <title>A novel bacterium of genus Amaricoccus, isolated from marine sediment.</title>
        <authorList>
            <person name="Huang H."/>
            <person name="Mo K."/>
            <person name="Hu Y."/>
        </authorList>
    </citation>
    <scope>NUCLEOTIDE SEQUENCE [LARGE SCALE GENOMIC DNA]</scope>
    <source>
        <strain evidence="6 7">HB172011</strain>
    </source>
</reference>
<dbReference type="AlphaFoldDB" id="A0A501WFZ9"/>
<keyword evidence="3 6" id="KW-0418">Kinase</keyword>
<protein>
    <submittedName>
        <fullName evidence="6">Ribulokinase</fullName>
    </submittedName>
</protein>
<evidence type="ECO:0000313" key="7">
    <source>
        <dbReference type="Proteomes" id="UP000319255"/>
    </source>
</evidence>
<dbReference type="SUPFAM" id="SSF53067">
    <property type="entry name" value="Actin-like ATPase domain"/>
    <property type="match status" value="2"/>
</dbReference>
<feature type="domain" description="Carbohydrate kinase FGGY N-terminal" evidence="4">
    <location>
        <begin position="6"/>
        <end position="258"/>
    </location>
</feature>